<protein>
    <submittedName>
        <fullName evidence="1">Uncharacterized protein</fullName>
    </submittedName>
</protein>
<evidence type="ECO:0000313" key="2">
    <source>
        <dbReference type="Proteomes" id="UP000426235"/>
    </source>
</evidence>
<dbReference type="EMBL" id="CP046621">
    <property type="protein sequence ID" value="QGW77703.1"/>
    <property type="molecule type" value="Genomic_DNA"/>
</dbReference>
<gene>
    <name evidence="1" type="ORF">GPJ81_13720</name>
</gene>
<accession>A0A6I6GT92</accession>
<sequence>MGIHRVKRWFIPDKWGADFLALVLLVFVFFSPAAQSADCIKLCEGGKHDCLNACSNAPTASKIAACSNACYSTYDCPARCANPKSPIPQSQPSAQKNPTTQCNSTCNQQYSQCAMTCQGKTSCFETCGSMAKNCFSACGGLSNSTSSSPSQGQSKTQEVLNKVDSLNKAVQGIFGGE</sequence>
<dbReference type="RefSeq" id="WP_157192680.1">
    <property type="nucleotide sequence ID" value="NZ_CP046621.1"/>
</dbReference>
<dbReference type="AlphaFoldDB" id="A0A6I6GT92"/>
<evidence type="ECO:0000313" key="1">
    <source>
        <dbReference type="EMBL" id="QGW77703.1"/>
    </source>
</evidence>
<keyword evidence="2" id="KW-1185">Reference proteome</keyword>
<organism evidence="1 2">
    <name type="scientific">Pseudomonas alkylphenolica</name>
    <dbReference type="NCBI Taxonomy" id="237609"/>
    <lineage>
        <taxon>Bacteria</taxon>
        <taxon>Pseudomonadati</taxon>
        <taxon>Pseudomonadota</taxon>
        <taxon>Gammaproteobacteria</taxon>
        <taxon>Pseudomonadales</taxon>
        <taxon>Pseudomonadaceae</taxon>
        <taxon>Pseudomonas</taxon>
    </lineage>
</organism>
<dbReference type="Proteomes" id="UP000426235">
    <property type="component" value="Chromosome"/>
</dbReference>
<name>A0A6I6GT92_9PSED</name>
<proteinExistence type="predicted"/>
<reference evidence="1" key="1">
    <citation type="submission" date="2019-12" db="EMBL/GenBank/DDBJ databases">
        <title>Hybrid Genome Assemblies of two High G+C Isolates from Undergraduate Microbiology Courses.</title>
        <authorList>
            <person name="Ne Ville C.J."/>
            <person name="Enright D."/>
            <person name="Hernandez I."/>
            <person name="Dodsworth J."/>
            <person name="Orwin P.M."/>
        </authorList>
    </citation>
    <scope>NUCLEOTIDE SEQUENCE [LARGE SCALE GENOMIC DNA]</scope>
    <source>
        <strain evidence="1">Neo</strain>
    </source>
</reference>